<sequence>MDTQIDVGVIEAVGTSALEAAATSGGVLAFDVGGGGGVVPLVVEVAHGEVDESAEEVIGSIVRFGSTVGTFIVSPTFPRTSQTKLVTTELEQKWILYGCKSLPISCFCMLNQFAFQAYTLVHDIEHLQFIGMLSLKEVQTLYNRELPLDFLVAVWAKELVKH</sequence>
<reference evidence="1 2" key="1">
    <citation type="journal article" date="2011" name="Science">
        <title>The Selaginella genome identifies genetic changes associated with the evolution of vascular plants.</title>
        <authorList>
            <person name="Banks J.A."/>
            <person name="Nishiyama T."/>
            <person name="Hasebe M."/>
            <person name="Bowman J.L."/>
            <person name="Gribskov M."/>
            <person name="dePamphilis C."/>
            <person name="Albert V.A."/>
            <person name="Aono N."/>
            <person name="Aoyama T."/>
            <person name="Ambrose B.A."/>
            <person name="Ashton N.W."/>
            <person name="Axtell M.J."/>
            <person name="Barker E."/>
            <person name="Barker M.S."/>
            <person name="Bennetzen J.L."/>
            <person name="Bonawitz N.D."/>
            <person name="Chapple C."/>
            <person name="Cheng C."/>
            <person name="Correa L.G."/>
            <person name="Dacre M."/>
            <person name="DeBarry J."/>
            <person name="Dreyer I."/>
            <person name="Elias M."/>
            <person name="Engstrom E.M."/>
            <person name="Estelle M."/>
            <person name="Feng L."/>
            <person name="Finet C."/>
            <person name="Floyd S.K."/>
            <person name="Frommer W.B."/>
            <person name="Fujita T."/>
            <person name="Gramzow L."/>
            <person name="Gutensohn M."/>
            <person name="Harholt J."/>
            <person name="Hattori M."/>
            <person name="Heyl A."/>
            <person name="Hirai T."/>
            <person name="Hiwatashi Y."/>
            <person name="Ishikawa M."/>
            <person name="Iwata M."/>
            <person name="Karol K.G."/>
            <person name="Koehler B."/>
            <person name="Kolukisaoglu U."/>
            <person name="Kubo M."/>
            <person name="Kurata T."/>
            <person name="Lalonde S."/>
            <person name="Li K."/>
            <person name="Li Y."/>
            <person name="Litt A."/>
            <person name="Lyons E."/>
            <person name="Manning G."/>
            <person name="Maruyama T."/>
            <person name="Michael T.P."/>
            <person name="Mikami K."/>
            <person name="Miyazaki S."/>
            <person name="Morinaga S."/>
            <person name="Murata T."/>
            <person name="Mueller-Roeber B."/>
            <person name="Nelson D.R."/>
            <person name="Obara M."/>
            <person name="Oguri Y."/>
            <person name="Olmstead R.G."/>
            <person name="Onodera N."/>
            <person name="Petersen B.L."/>
            <person name="Pils B."/>
            <person name="Prigge M."/>
            <person name="Rensing S.A."/>
            <person name="Riano-Pachon D.M."/>
            <person name="Roberts A.W."/>
            <person name="Sato Y."/>
            <person name="Scheller H.V."/>
            <person name="Schulz B."/>
            <person name="Schulz C."/>
            <person name="Shakirov E.V."/>
            <person name="Shibagaki N."/>
            <person name="Shinohara N."/>
            <person name="Shippen D.E."/>
            <person name="Soerensen I."/>
            <person name="Sotooka R."/>
            <person name="Sugimoto N."/>
            <person name="Sugita M."/>
            <person name="Sumikawa N."/>
            <person name="Tanurdzic M."/>
            <person name="Theissen G."/>
            <person name="Ulvskov P."/>
            <person name="Wakazuki S."/>
            <person name="Weng J.K."/>
            <person name="Willats W.W."/>
            <person name="Wipf D."/>
            <person name="Wolf P.G."/>
            <person name="Yang L."/>
            <person name="Zimmer A.D."/>
            <person name="Zhu Q."/>
            <person name="Mitros T."/>
            <person name="Hellsten U."/>
            <person name="Loque D."/>
            <person name="Otillar R."/>
            <person name="Salamov A."/>
            <person name="Schmutz J."/>
            <person name="Shapiro H."/>
            <person name="Lindquist E."/>
            <person name="Lucas S."/>
            <person name="Rokhsar D."/>
            <person name="Grigoriev I.V."/>
        </authorList>
    </citation>
    <scope>NUCLEOTIDE SEQUENCE [LARGE SCALE GENOMIC DNA]</scope>
</reference>
<accession>D8SRG4</accession>
<evidence type="ECO:0000313" key="1">
    <source>
        <dbReference type="EMBL" id="EFJ13139.1"/>
    </source>
</evidence>
<evidence type="ECO:0000313" key="2">
    <source>
        <dbReference type="Proteomes" id="UP000001514"/>
    </source>
</evidence>
<dbReference type="InParanoid" id="D8SRG4"/>
<dbReference type="Gramene" id="EFJ13139">
    <property type="protein sequence ID" value="EFJ13139"/>
    <property type="gene ID" value="SELMODRAFT_424932"/>
</dbReference>
<dbReference type="AlphaFoldDB" id="D8SRG4"/>
<name>D8SRG4_SELML</name>
<keyword evidence="2" id="KW-1185">Reference proteome</keyword>
<dbReference type="EMBL" id="GL377635">
    <property type="protein sequence ID" value="EFJ13139.1"/>
    <property type="molecule type" value="Genomic_DNA"/>
</dbReference>
<dbReference type="HOGENOM" id="CLU_095147_0_0_1"/>
<dbReference type="Proteomes" id="UP000001514">
    <property type="component" value="Unassembled WGS sequence"/>
</dbReference>
<dbReference type="KEGG" id="smo:SELMODRAFT_424932"/>
<organism evidence="2">
    <name type="scientific">Selaginella moellendorffii</name>
    <name type="common">Spikemoss</name>
    <dbReference type="NCBI Taxonomy" id="88036"/>
    <lineage>
        <taxon>Eukaryota</taxon>
        <taxon>Viridiplantae</taxon>
        <taxon>Streptophyta</taxon>
        <taxon>Embryophyta</taxon>
        <taxon>Tracheophyta</taxon>
        <taxon>Lycopodiopsida</taxon>
        <taxon>Selaginellales</taxon>
        <taxon>Selaginellaceae</taxon>
        <taxon>Selaginella</taxon>
    </lineage>
</organism>
<proteinExistence type="predicted"/>
<protein>
    <submittedName>
        <fullName evidence="1">Uncharacterized protein</fullName>
    </submittedName>
</protein>
<gene>
    <name evidence="1" type="ORF">SELMODRAFT_424932</name>
</gene>